<dbReference type="SUPFAM" id="SSF53850">
    <property type="entry name" value="Periplasmic binding protein-like II"/>
    <property type="match status" value="1"/>
</dbReference>
<comment type="pathway">
    <text evidence="1">Amino-acid biosynthesis; L-phenylalanine biosynthesis; phenylpyruvate from prephenate: step 1/1.</text>
</comment>
<evidence type="ECO:0000256" key="2">
    <source>
        <dbReference type="ARBA" id="ARBA00013147"/>
    </source>
</evidence>
<keyword evidence="4" id="KW-0057">Aromatic amino acid biosynthesis</keyword>
<dbReference type="EMBL" id="JANEYT010000009">
    <property type="protein sequence ID" value="MCQ1057619.1"/>
    <property type="molecule type" value="Genomic_DNA"/>
</dbReference>
<keyword evidence="5" id="KW-0584">Phenylalanine biosynthesis</keyword>
<evidence type="ECO:0000256" key="3">
    <source>
        <dbReference type="ARBA" id="ARBA00022605"/>
    </source>
</evidence>
<evidence type="ECO:0000256" key="4">
    <source>
        <dbReference type="ARBA" id="ARBA00023141"/>
    </source>
</evidence>
<dbReference type="Proteomes" id="UP001524460">
    <property type="component" value="Unassembled WGS sequence"/>
</dbReference>
<keyword evidence="8" id="KW-0732">Signal</keyword>
<dbReference type="InterPro" id="IPR001086">
    <property type="entry name" value="Preph_deHydtase"/>
</dbReference>
<feature type="signal peptide" evidence="8">
    <location>
        <begin position="1"/>
        <end position="22"/>
    </location>
</feature>
<comment type="catalytic activity">
    <reaction evidence="7">
        <text>prephenate + H(+) = 3-phenylpyruvate + CO2 + H2O</text>
        <dbReference type="Rhea" id="RHEA:21648"/>
        <dbReference type="ChEBI" id="CHEBI:15377"/>
        <dbReference type="ChEBI" id="CHEBI:15378"/>
        <dbReference type="ChEBI" id="CHEBI:16526"/>
        <dbReference type="ChEBI" id="CHEBI:18005"/>
        <dbReference type="ChEBI" id="CHEBI:29934"/>
        <dbReference type="EC" id="4.2.1.51"/>
    </reaction>
</comment>
<dbReference type="Pfam" id="PF00800">
    <property type="entry name" value="PDT"/>
    <property type="match status" value="1"/>
</dbReference>
<proteinExistence type="predicted"/>
<organism evidence="10 11">
    <name type="scientific">Photobacterium pectinilyticum</name>
    <dbReference type="NCBI Taxonomy" id="2906793"/>
    <lineage>
        <taxon>Bacteria</taxon>
        <taxon>Pseudomonadati</taxon>
        <taxon>Pseudomonadota</taxon>
        <taxon>Gammaproteobacteria</taxon>
        <taxon>Vibrionales</taxon>
        <taxon>Vibrionaceae</taxon>
        <taxon>Photobacterium</taxon>
    </lineage>
</organism>
<evidence type="ECO:0000256" key="1">
    <source>
        <dbReference type="ARBA" id="ARBA00004741"/>
    </source>
</evidence>
<name>A0ABT1MZ03_9GAMM</name>
<keyword evidence="3" id="KW-0028">Amino-acid biosynthesis</keyword>
<evidence type="ECO:0000256" key="6">
    <source>
        <dbReference type="ARBA" id="ARBA00023239"/>
    </source>
</evidence>
<reference evidence="10 11" key="1">
    <citation type="submission" date="2022-07" db="EMBL/GenBank/DDBJ databases">
        <title>Photobacterium pectinilyticum sp. nov., a marine bacterium isolated from surface seawater of Qingdao offshore.</title>
        <authorList>
            <person name="Wang X."/>
        </authorList>
    </citation>
    <scope>NUCLEOTIDE SEQUENCE [LARGE SCALE GENOMIC DNA]</scope>
    <source>
        <strain evidence="10 11">ZSDE20</strain>
    </source>
</reference>
<keyword evidence="6" id="KW-0456">Lyase</keyword>
<evidence type="ECO:0000313" key="11">
    <source>
        <dbReference type="Proteomes" id="UP001524460"/>
    </source>
</evidence>
<evidence type="ECO:0000259" key="9">
    <source>
        <dbReference type="PROSITE" id="PS51171"/>
    </source>
</evidence>
<keyword evidence="11" id="KW-1185">Reference proteome</keyword>
<dbReference type="Gene3D" id="3.40.190.10">
    <property type="entry name" value="Periplasmic binding protein-like II"/>
    <property type="match status" value="2"/>
</dbReference>
<protein>
    <recommendedName>
        <fullName evidence="2">prephenate dehydratase</fullName>
        <ecNumber evidence="2">4.2.1.51</ecNumber>
    </recommendedName>
</protein>
<dbReference type="PROSITE" id="PS51171">
    <property type="entry name" value="PREPHENATE_DEHYDR_3"/>
    <property type="match status" value="1"/>
</dbReference>
<feature type="chain" id="PRO_5045130929" description="prephenate dehydratase" evidence="8">
    <location>
        <begin position="23"/>
        <end position="243"/>
    </location>
</feature>
<accession>A0ABT1MZ03</accession>
<evidence type="ECO:0000256" key="5">
    <source>
        <dbReference type="ARBA" id="ARBA00023222"/>
    </source>
</evidence>
<sequence>MFKSLGIAITVATIFVSNVTVASENIFAQASKGSFNDAAIVKLFEKQPALTAEVIFAGTPTNTFKQAVDNSALAFSAVENSTIDGRLVQASVEAFQQYQLVEARAFITTPIEMCVLMNSQDVANNTGITTIASHPAALKQINIWKAGFKPQEVEIPEGTAAAARLVSSQELPEGTAAIGACVLNTVYTNLDVVERGVQDNKNNKTSFLLMKVEPRETEISEGEARSELMEAIKLGKKTVKVNL</sequence>
<dbReference type="PANTHER" id="PTHR21022:SF19">
    <property type="entry name" value="PREPHENATE DEHYDRATASE-RELATED"/>
    <property type="match status" value="1"/>
</dbReference>
<dbReference type="RefSeq" id="WP_255041224.1">
    <property type="nucleotide sequence ID" value="NZ_JANEYT010000009.1"/>
</dbReference>
<dbReference type="PANTHER" id="PTHR21022">
    <property type="entry name" value="PREPHENATE DEHYDRATASE P PROTEIN"/>
    <property type="match status" value="1"/>
</dbReference>
<dbReference type="EC" id="4.2.1.51" evidence="2"/>
<evidence type="ECO:0000313" key="10">
    <source>
        <dbReference type="EMBL" id="MCQ1057619.1"/>
    </source>
</evidence>
<evidence type="ECO:0000256" key="7">
    <source>
        <dbReference type="ARBA" id="ARBA00047848"/>
    </source>
</evidence>
<feature type="domain" description="Prephenate dehydratase" evidence="9">
    <location>
        <begin position="25"/>
        <end position="212"/>
    </location>
</feature>
<evidence type="ECO:0000256" key="8">
    <source>
        <dbReference type="SAM" id="SignalP"/>
    </source>
</evidence>
<comment type="caution">
    <text evidence="10">The sequence shown here is derived from an EMBL/GenBank/DDBJ whole genome shotgun (WGS) entry which is preliminary data.</text>
</comment>
<gene>
    <name evidence="10" type="ORF">NHN17_06035</name>
</gene>